<evidence type="ECO:0000313" key="1">
    <source>
        <dbReference type="EMBL" id="PPL20487.1"/>
    </source>
</evidence>
<accession>A0ABX5AZY8</accession>
<organism evidence="1 2">
    <name type="scientific">Microterricola pindariensis</name>
    <dbReference type="NCBI Taxonomy" id="478010"/>
    <lineage>
        <taxon>Bacteria</taxon>
        <taxon>Bacillati</taxon>
        <taxon>Actinomycetota</taxon>
        <taxon>Actinomycetes</taxon>
        <taxon>Micrococcales</taxon>
        <taxon>Microbacteriaceae</taxon>
        <taxon>Microterricola</taxon>
    </lineage>
</organism>
<evidence type="ECO:0000313" key="2">
    <source>
        <dbReference type="Proteomes" id="UP000237755"/>
    </source>
</evidence>
<protein>
    <recommendedName>
        <fullName evidence="3">DUF559 domain-containing protein</fullName>
    </recommendedName>
</protein>
<gene>
    <name evidence="1" type="ORF">GY24_00150</name>
</gene>
<keyword evidence="2" id="KW-1185">Reference proteome</keyword>
<dbReference type="EMBL" id="MPZN01000001">
    <property type="protein sequence ID" value="PPL20487.1"/>
    <property type="molecule type" value="Genomic_DNA"/>
</dbReference>
<comment type="caution">
    <text evidence="1">The sequence shown here is derived from an EMBL/GenBank/DDBJ whole genome shotgun (WGS) entry which is preliminary data.</text>
</comment>
<sequence length="254" mass="27611">MVAVSFRCGHGASPDAEAGTARVLTLQRGCPLCMLIAETNRSRAELLRKVAPPERALLANETRVGAEYSWVCPRGHDRYRATVLAVLSGPSCAKCIRNASGASATREAGVPSMNAGLRTRTSMTEQRLRMLLAERIRLPQGVNTIRLARMFYGRQEAWPDIVIPALRIAVEYDDPGRSRRAHRGLKQASDREKDDALAEVGWEVIRIRAGGLESLGANSIVCASLTIAAVDRAVERMREIRGDAAVDAILAQPA</sequence>
<reference evidence="1 2" key="1">
    <citation type="journal article" date="2008" name="Int. J. Syst. Evol. Microbiol.">
        <title>Leifsonia pindariensis sp. nov., isolated from the Pindari glacier of the Indian Himalayas, and emended description of the genus Leifsonia.</title>
        <authorList>
            <person name="Reddy G.S."/>
            <person name="Prabagaran S.R."/>
            <person name="Shivaji S."/>
        </authorList>
    </citation>
    <scope>NUCLEOTIDE SEQUENCE [LARGE SCALE GENOMIC DNA]</scope>
    <source>
        <strain evidence="1 2">PON 10</strain>
    </source>
</reference>
<name>A0ABX5AZY8_9MICO</name>
<dbReference type="RefSeq" id="WP_104473809.1">
    <property type="nucleotide sequence ID" value="NZ_MPZN01000001.1"/>
</dbReference>
<dbReference type="Proteomes" id="UP000237755">
    <property type="component" value="Unassembled WGS sequence"/>
</dbReference>
<evidence type="ECO:0008006" key="3">
    <source>
        <dbReference type="Google" id="ProtNLM"/>
    </source>
</evidence>
<proteinExistence type="predicted"/>